<comment type="caution">
    <text evidence="1">The sequence shown here is derived from an EMBL/GenBank/DDBJ whole genome shotgun (WGS) entry which is preliminary data.</text>
</comment>
<reference evidence="1 2" key="1">
    <citation type="journal article" date="2022" name="Plant J.">
        <title>Chromosome-level genome of Camellia lanceoleosa provides a valuable resource for understanding genome evolution and self-incompatibility.</title>
        <authorList>
            <person name="Gong W."/>
            <person name="Xiao S."/>
            <person name="Wang L."/>
            <person name="Liao Z."/>
            <person name="Chang Y."/>
            <person name="Mo W."/>
            <person name="Hu G."/>
            <person name="Li W."/>
            <person name="Zhao G."/>
            <person name="Zhu H."/>
            <person name="Hu X."/>
            <person name="Ji K."/>
            <person name="Xiang X."/>
            <person name="Song Q."/>
            <person name="Yuan D."/>
            <person name="Jin S."/>
            <person name="Zhang L."/>
        </authorList>
    </citation>
    <scope>NUCLEOTIDE SEQUENCE [LARGE SCALE GENOMIC DNA]</scope>
    <source>
        <strain evidence="1">SQ_2022a</strain>
    </source>
</reference>
<proteinExistence type="predicted"/>
<gene>
    <name evidence="1" type="ORF">LOK49_LG05G00605</name>
</gene>
<name>A0ACC0HQL7_9ERIC</name>
<sequence>MNKVFAAFWYSGILPLLFCTTTIPTTTTTFENHESLSRPQSAKNAGTKAKQNRKQNREKELEKKDKKDKKKGFYGSKISGGQGAKALAEKNRLLEEEQHLQAAVERATAEARQRAFQKVIVEEAAFEARKRVERSVAERAAKALAEKNMRDLLAEREQAERNRLAEALDAEVKRWSSGKEANLRALLSTLQYVLTLILLSHKHALCVSFAFIQHSVY</sequence>
<evidence type="ECO:0000313" key="1">
    <source>
        <dbReference type="EMBL" id="KAI8015217.1"/>
    </source>
</evidence>
<organism evidence="1 2">
    <name type="scientific">Camellia lanceoleosa</name>
    <dbReference type="NCBI Taxonomy" id="1840588"/>
    <lineage>
        <taxon>Eukaryota</taxon>
        <taxon>Viridiplantae</taxon>
        <taxon>Streptophyta</taxon>
        <taxon>Embryophyta</taxon>
        <taxon>Tracheophyta</taxon>
        <taxon>Spermatophyta</taxon>
        <taxon>Magnoliopsida</taxon>
        <taxon>eudicotyledons</taxon>
        <taxon>Gunneridae</taxon>
        <taxon>Pentapetalae</taxon>
        <taxon>asterids</taxon>
        <taxon>Ericales</taxon>
        <taxon>Theaceae</taxon>
        <taxon>Camellia</taxon>
    </lineage>
</organism>
<keyword evidence="2" id="KW-1185">Reference proteome</keyword>
<accession>A0ACC0HQL7</accession>
<dbReference type="Proteomes" id="UP001060215">
    <property type="component" value="Chromosome 4"/>
</dbReference>
<evidence type="ECO:0000313" key="2">
    <source>
        <dbReference type="Proteomes" id="UP001060215"/>
    </source>
</evidence>
<protein>
    <submittedName>
        <fullName evidence="1">Auxilin-like protein 1</fullName>
    </submittedName>
</protein>
<dbReference type="EMBL" id="CM045761">
    <property type="protein sequence ID" value="KAI8015217.1"/>
    <property type="molecule type" value="Genomic_DNA"/>
</dbReference>